<proteinExistence type="predicted"/>
<dbReference type="PANTHER" id="PTHR31390:SF2">
    <property type="entry name" value="EXPRESSED PROTEIN"/>
    <property type="match status" value="1"/>
</dbReference>
<name>A0AAP0HK98_9MAGN</name>
<evidence type="ECO:0000256" key="1">
    <source>
        <dbReference type="SAM" id="MobiDB-lite"/>
    </source>
</evidence>
<dbReference type="AlphaFoldDB" id="A0AAP0HK98"/>
<dbReference type="PANTHER" id="PTHR31390">
    <property type="entry name" value="EXPRESSED PROTEIN"/>
    <property type="match status" value="1"/>
</dbReference>
<evidence type="ECO:0000313" key="3">
    <source>
        <dbReference type="Proteomes" id="UP001420932"/>
    </source>
</evidence>
<protein>
    <submittedName>
        <fullName evidence="2">Uncharacterized protein</fullName>
    </submittedName>
</protein>
<gene>
    <name evidence="2" type="ORF">Syun_030171</name>
</gene>
<comment type="caution">
    <text evidence="2">The sequence shown here is derived from an EMBL/GenBank/DDBJ whole genome shotgun (WGS) entry which is preliminary data.</text>
</comment>
<dbReference type="Proteomes" id="UP001420932">
    <property type="component" value="Unassembled WGS sequence"/>
</dbReference>
<sequence>MDDTFLDSTEETKQEDDSQLSLQKEMGSGEGSLIMKHKKIKRWERQIKEEQTAASESRQEHISERCINKASPCKQIGMNITVPKHARVISLDEKFLHQYLGFLPFKGSDPLDVVCGQAASCSIAVNMKSSQMRILLENLNSHKNGRKISERGSILIQCPSAGGVVERFPSPNEGNENIRSIVKVPLPYHLGVLDYDMRMGGAGKIDVKGTDSNFGTSPSGFSFSSSQTSEKEKTHGKAYRGLKSLHMRNTSFLSVSSSFSDQSTLSASETIYQGMLHCQWKGGIPYFDFSVDNHREVYVANPLRIDSPYNKNVDYLYLFHSKTSSQGSRGTCKNNDLVAKMTVSSSLSLSSDSSKVVETEFVTSATDKKYFRNVLNSGGTSRNSKGSPMKLVDVLRKKKMLQHRSDARTKFGDQRSILEDVSDPIQDSSNKFISHDSVDRTCLLESAPNLELSAVVVKDQFHCNNEDKTIGGWGLRFLEKTLASSADTSLETSTSFDDSHDSYCRSSSDCSTSMTVLLPAGIHGGPETRNGGPSGLLERWRSGGQCECGGWDVGCPLTILSDKAAKEEALQADSAEECKSFDLFREVLETCLIICSISIHSLELGEKQGVPFLKMVNIHDGLYIVHFQSTLSPLQSFSIAVAKIHAQSPAFRLQNSKKSSTL</sequence>
<accession>A0AAP0HK98</accession>
<organism evidence="2 3">
    <name type="scientific">Stephania yunnanensis</name>
    <dbReference type="NCBI Taxonomy" id="152371"/>
    <lineage>
        <taxon>Eukaryota</taxon>
        <taxon>Viridiplantae</taxon>
        <taxon>Streptophyta</taxon>
        <taxon>Embryophyta</taxon>
        <taxon>Tracheophyta</taxon>
        <taxon>Spermatophyta</taxon>
        <taxon>Magnoliopsida</taxon>
        <taxon>Ranunculales</taxon>
        <taxon>Menispermaceae</taxon>
        <taxon>Menispermoideae</taxon>
        <taxon>Cissampelideae</taxon>
        <taxon>Stephania</taxon>
    </lineage>
</organism>
<keyword evidence="3" id="KW-1185">Reference proteome</keyword>
<reference evidence="2 3" key="1">
    <citation type="submission" date="2024-01" db="EMBL/GenBank/DDBJ databases">
        <title>Genome assemblies of Stephania.</title>
        <authorList>
            <person name="Yang L."/>
        </authorList>
    </citation>
    <scope>NUCLEOTIDE SEQUENCE [LARGE SCALE GENOMIC DNA]</scope>
    <source>
        <strain evidence="2">YNDBR</strain>
        <tissue evidence="2">Leaf</tissue>
    </source>
</reference>
<dbReference type="InterPro" id="IPR021916">
    <property type="entry name" value="DUF3527"/>
</dbReference>
<dbReference type="EMBL" id="JBBNAF010000013">
    <property type="protein sequence ID" value="KAK9087777.1"/>
    <property type="molecule type" value="Genomic_DNA"/>
</dbReference>
<feature type="region of interest" description="Disordered" evidence="1">
    <location>
        <begin position="1"/>
        <end position="35"/>
    </location>
</feature>
<evidence type="ECO:0000313" key="2">
    <source>
        <dbReference type="EMBL" id="KAK9087777.1"/>
    </source>
</evidence>
<dbReference type="Pfam" id="PF12043">
    <property type="entry name" value="DUF3527"/>
    <property type="match status" value="1"/>
</dbReference>